<dbReference type="Gene3D" id="1.20.1720.10">
    <property type="entry name" value="Multidrug resistance protein D"/>
    <property type="match status" value="1"/>
</dbReference>
<dbReference type="GO" id="GO:1990961">
    <property type="term" value="P:xenobiotic detoxification by transmembrane export across the plasma membrane"/>
    <property type="evidence" value="ECO:0007669"/>
    <property type="project" value="InterPro"/>
</dbReference>
<feature type="transmembrane region" description="Helical" evidence="8">
    <location>
        <begin position="104"/>
        <end position="125"/>
    </location>
</feature>
<comment type="similarity">
    <text evidence="2">Belongs to the major facilitator superfamily. Bcr/CmlA family.</text>
</comment>
<dbReference type="PANTHER" id="PTHR23502">
    <property type="entry name" value="MAJOR FACILITATOR SUPERFAMILY"/>
    <property type="match status" value="1"/>
</dbReference>
<dbReference type="NCBIfam" id="TIGR00710">
    <property type="entry name" value="efflux_Bcr_CflA"/>
    <property type="match status" value="1"/>
</dbReference>
<dbReference type="InterPro" id="IPR011701">
    <property type="entry name" value="MFS"/>
</dbReference>
<gene>
    <name evidence="10" type="ORF">SAMN04488514_101734</name>
</gene>
<feature type="transmembrane region" description="Helical" evidence="8">
    <location>
        <begin position="343"/>
        <end position="366"/>
    </location>
</feature>
<keyword evidence="3" id="KW-0813">Transport</keyword>
<feature type="transmembrane region" description="Helical" evidence="8">
    <location>
        <begin position="310"/>
        <end position="331"/>
    </location>
</feature>
<evidence type="ECO:0000256" key="6">
    <source>
        <dbReference type="ARBA" id="ARBA00022989"/>
    </source>
</evidence>
<evidence type="ECO:0000256" key="4">
    <source>
        <dbReference type="ARBA" id="ARBA00022475"/>
    </source>
</evidence>
<feature type="transmembrane region" description="Helical" evidence="8">
    <location>
        <begin position="218"/>
        <end position="237"/>
    </location>
</feature>
<evidence type="ECO:0000256" key="7">
    <source>
        <dbReference type="ARBA" id="ARBA00023136"/>
    </source>
</evidence>
<evidence type="ECO:0000256" key="1">
    <source>
        <dbReference type="ARBA" id="ARBA00004651"/>
    </source>
</evidence>
<dbReference type="RefSeq" id="WP_089885368.1">
    <property type="nucleotide sequence ID" value="NZ_FNGV01000001.1"/>
</dbReference>
<keyword evidence="7 8" id="KW-0472">Membrane</keyword>
<dbReference type="PANTHER" id="PTHR23502:SF132">
    <property type="entry name" value="POLYAMINE TRANSPORTER 2-RELATED"/>
    <property type="match status" value="1"/>
</dbReference>
<proteinExistence type="inferred from homology"/>
<feature type="transmembrane region" description="Helical" evidence="8">
    <location>
        <begin position="252"/>
        <end position="275"/>
    </location>
</feature>
<dbReference type="Proteomes" id="UP000199440">
    <property type="component" value="Unassembled WGS sequence"/>
</dbReference>
<evidence type="ECO:0000313" key="10">
    <source>
        <dbReference type="EMBL" id="SDL41581.1"/>
    </source>
</evidence>
<protein>
    <submittedName>
        <fullName evidence="10">MFS transporter, DHA1 family, bicyclomycin/chloramphenicol resistance protein</fullName>
    </submittedName>
</protein>
<accession>A0A1G9JVP8</accession>
<evidence type="ECO:0000259" key="9">
    <source>
        <dbReference type="PROSITE" id="PS50850"/>
    </source>
</evidence>
<feature type="domain" description="Major facilitator superfamily (MFS) profile" evidence="9">
    <location>
        <begin position="12"/>
        <end position="399"/>
    </location>
</feature>
<feature type="transmembrane region" description="Helical" evidence="8">
    <location>
        <begin position="12"/>
        <end position="31"/>
    </location>
</feature>
<organism evidence="10 11">
    <name type="scientific">Kriegella aquimaris</name>
    <dbReference type="NCBI Taxonomy" id="192904"/>
    <lineage>
        <taxon>Bacteria</taxon>
        <taxon>Pseudomonadati</taxon>
        <taxon>Bacteroidota</taxon>
        <taxon>Flavobacteriia</taxon>
        <taxon>Flavobacteriales</taxon>
        <taxon>Flavobacteriaceae</taxon>
        <taxon>Kriegella</taxon>
    </lineage>
</organism>
<feature type="transmembrane region" description="Helical" evidence="8">
    <location>
        <begin position="79"/>
        <end position="98"/>
    </location>
</feature>
<comment type="subcellular location">
    <subcellularLocation>
        <location evidence="1">Cell membrane</location>
        <topology evidence="1">Multi-pass membrane protein</topology>
    </subcellularLocation>
</comment>
<evidence type="ECO:0000256" key="3">
    <source>
        <dbReference type="ARBA" id="ARBA00022448"/>
    </source>
</evidence>
<sequence>MQTQQTKPNFEFVALMASLMSIAALSIDALLPALSNIGIAINSFDSTEHQLLITMIFLGLGVGQLFFGPLSDSFGRKPIVYMGFVVFGIASIMCVFAPSLEWMIAGRILQGIGLSAPRTITVSIIRDMYKGDYMARIMSFVTAFFILVPVVAPAFGKLIMDSMGWEAIFYMQLFFGVLIALWFWKRQPETLKPEYKIPFSGRIFLDGLKELIKHRETMAFTIISGLITGAFLVYLSASQHVFEDQYHLVDEFPFIFAGLAISIGLSTFLNGTLVLRFGMRRLAFMALTAFFSISMLYVLLFWNLGQNPPVLILIIFLSIQFFSLGFIWGNLRSIAMEPIGHIAGIGAAITGFISTMLSVPIATYIGSFVDTTVLPLFVGLAICGLVSLIIFAVFRQPSAFLRRAVR</sequence>
<dbReference type="STRING" id="192904.SAMN04488514_101734"/>
<reference evidence="10 11" key="1">
    <citation type="submission" date="2016-10" db="EMBL/GenBank/DDBJ databases">
        <authorList>
            <person name="de Groot N.N."/>
        </authorList>
    </citation>
    <scope>NUCLEOTIDE SEQUENCE [LARGE SCALE GENOMIC DNA]</scope>
    <source>
        <strain evidence="10 11">DSM 19886</strain>
    </source>
</reference>
<dbReference type="InterPro" id="IPR004812">
    <property type="entry name" value="Efflux_drug-R_Bcr/CmlA"/>
</dbReference>
<dbReference type="CDD" id="cd17320">
    <property type="entry name" value="MFS_MdfA_MDR_like"/>
    <property type="match status" value="1"/>
</dbReference>
<feature type="transmembrane region" description="Helical" evidence="8">
    <location>
        <begin position="282"/>
        <end position="304"/>
    </location>
</feature>
<dbReference type="EMBL" id="FNGV01000001">
    <property type="protein sequence ID" value="SDL41581.1"/>
    <property type="molecule type" value="Genomic_DNA"/>
</dbReference>
<feature type="transmembrane region" description="Helical" evidence="8">
    <location>
        <begin position="167"/>
        <end position="184"/>
    </location>
</feature>
<dbReference type="InterPro" id="IPR036259">
    <property type="entry name" value="MFS_trans_sf"/>
</dbReference>
<dbReference type="OrthoDB" id="9800416at2"/>
<dbReference type="InterPro" id="IPR020846">
    <property type="entry name" value="MFS_dom"/>
</dbReference>
<feature type="transmembrane region" description="Helical" evidence="8">
    <location>
        <begin position="372"/>
        <end position="394"/>
    </location>
</feature>
<evidence type="ECO:0000256" key="5">
    <source>
        <dbReference type="ARBA" id="ARBA00022692"/>
    </source>
</evidence>
<dbReference type="Pfam" id="PF07690">
    <property type="entry name" value="MFS_1"/>
    <property type="match status" value="1"/>
</dbReference>
<dbReference type="SUPFAM" id="SSF103473">
    <property type="entry name" value="MFS general substrate transporter"/>
    <property type="match status" value="1"/>
</dbReference>
<dbReference type="PROSITE" id="PS50850">
    <property type="entry name" value="MFS"/>
    <property type="match status" value="1"/>
</dbReference>
<keyword evidence="5 8" id="KW-0812">Transmembrane</keyword>
<evidence type="ECO:0000256" key="8">
    <source>
        <dbReference type="SAM" id="Phobius"/>
    </source>
</evidence>
<evidence type="ECO:0000256" key="2">
    <source>
        <dbReference type="ARBA" id="ARBA00006236"/>
    </source>
</evidence>
<keyword evidence="4" id="KW-1003">Cell membrane</keyword>
<name>A0A1G9JVP8_9FLAO</name>
<feature type="transmembrane region" description="Helical" evidence="8">
    <location>
        <begin position="51"/>
        <end position="67"/>
    </location>
</feature>
<dbReference type="GO" id="GO:0042910">
    <property type="term" value="F:xenobiotic transmembrane transporter activity"/>
    <property type="evidence" value="ECO:0007669"/>
    <property type="project" value="InterPro"/>
</dbReference>
<dbReference type="AlphaFoldDB" id="A0A1G9JVP8"/>
<keyword evidence="6 8" id="KW-1133">Transmembrane helix</keyword>
<keyword evidence="11" id="KW-1185">Reference proteome</keyword>
<feature type="transmembrane region" description="Helical" evidence="8">
    <location>
        <begin position="137"/>
        <end position="155"/>
    </location>
</feature>
<evidence type="ECO:0000313" key="11">
    <source>
        <dbReference type="Proteomes" id="UP000199440"/>
    </source>
</evidence>
<dbReference type="GO" id="GO:0005886">
    <property type="term" value="C:plasma membrane"/>
    <property type="evidence" value="ECO:0007669"/>
    <property type="project" value="UniProtKB-SubCell"/>
</dbReference>